<accession>A0A7J5ZGL4</accession>
<feature type="region of interest" description="Disordered" evidence="2">
    <location>
        <begin position="170"/>
        <end position="197"/>
    </location>
</feature>
<dbReference type="PANTHER" id="PTHR37402:SF1">
    <property type="entry name" value="GRAM DOMAIN-CONTAINING PROTEIN 4"/>
    <property type="match status" value="1"/>
</dbReference>
<evidence type="ECO:0000313" key="6">
    <source>
        <dbReference type="Proteomes" id="UP000518266"/>
    </source>
</evidence>
<evidence type="ECO:0000256" key="1">
    <source>
        <dbReference type="SAM" id="Coils"/>
    </source>
</evidence>
<gene>
    <name evidence="5" type="ORF">F7725_021907</name>
</gene>
<keyword evidence="1" id="KW-0175">Coiled coil</keyword>
<feature type="region of interest" description="Disordered" evidence="2">
    <location>
        <begin position="43"/>
        <end position="63"/>
    </location>
</feature>
<dbReference type="EMBL" id="JAAKFY010000003">
    <property type="protein sequence ID" value="KAF3859508.1"/>
    <property type="molecule type" value="Genomic_DNA"/>
</dbReference>
<keyword evidence="6" id="KW-1185">Reference proteome</keyword>
<dbReference type="GO" id="GO:0034164">
    <property type="term" value="P:negative regulation of toll-like receptor 9 signaling pathway"/>
    <property type="evidence" value="ECO:0007669"/>
    <property type="project" value="TreeGrafter"/>
</dbReference>
<dbReference type="Gene3D" id="2.30.29.30">
    <property type="entry name" value="Pleckstrin-homology domain (PH domain)/Phosphotyrosine-binding domain (PTB)"/>
    <property type="match status" value="1"/>
</dbReference>
<evidence type="ECO:0000256" key="3">
    <source>
        <dbReference type="SAM" id="Phobius"/>
    </source>
</evidence>
<dbReference type="InterPro" id="IPR037845">
    <property type="entry name" value="GRAMDC4_PH-GRAM"/>
</dbReference>
<dbReference type="Pfam" id="PF02893">
    <property type="entry name" value="GRAM"/>
    <property type="match status" value="1"/>
</dbReference>
<evidence type="ECO:0000313" key="5">
    <source>
        <dbReference type="EMBL" id="KAF3859508.1"/>
    </source>
</evidence>
<sequence>MIGIQFIVCPRVAVRHVKVKPRCAVLTMLKRLDKIRFRGPRTREDFPDLAESPPASDNECSDEVQLKPRPSLRETEEILRDPVSAQHALHVWFGSPTMAAAIQDFQRSESDRLNEVKGHLEIALLEKHFLQEELRKLREETNVDSLRQELDRERSKRIDLEQKMNEVLKTRLEDSPPQPPRKQQSPSNNGTDKQQKEVWSSRLQKWVYERFGVYIEDFRFQPEESTVEAEEPLSAKRLTENMRRLKRGARPVTNFLRNLSALSNWHSVYTSAIAFIIYMNAAWHGWAIPMLLFLAILRLSLNYLIARGWRIQWSIVPEVSEPTVRPLPVSVCQELSICISGGKYVIVLTFVLQEPPKEDLTVSEKFQLVLDVAQKAQVQHGLIILPKSQMVKWHQFMQCLTLLTEPVWENVRCFGEDKKVSPINLFMWVQPESTRKLYICLWVAFITSCVLPYKLMGFMMGLYAGIKFFIIDFLFKSCPKLRDKYDTPFIVWNSLPTDPQLKERTNATVSRRLSGIEKIQPVVSRSSLATVPCGLSREEDTGSARSTKKGAFHEIFSLLESERPLAVCENGWRCCLINRDRKMPTDYIRNGVLYVTENYLCFESSSSRSSSSKKNKVIKLVDITDIQKYKVLSVLPGSGMGISIATPSTQKPLVFGAMIHRDEAFEAIFTQQPVSQQQTSILGLKWSGEPPEIQLDWNTLLEKQTHHTPPPLVDFLLGGDMR</sequence>
<comment type="caution">
    <text evidence="5">The sequence shown here is derived from an EMBL/GenBank/DDBJ whole genome shotgun (WGS) entry which is preliminary data.</text>
</comment>
<dbReference type="AlphaFoldDB" id="A0A7J5ZGL4"/>
<evidence type="ECO:0000256" key="2">
    <source>
        <dbReference type="SAM" id="MobiDB-lite"/>
    </source>
</evidence>
<dbReference type="GO" id="GO:0006915">
    <property type="term" value="P:apoptotic process"/>
    <property type="evidence" value="ECO:0007669"/>
    <property type="project" value="InterPro"/>
</dbReference>
<keyword evidence="3" id="KW-1133">Transmembrane helix</keyword>
<feature type="transmembrane region" description="Helical" evidence="3">
    <location>
        <begin position="285"/>
        <end position="305"/>
    </location>
</feature>
<feature type="non-terminal residue" evidence="5">
    <location>
        <position position="722"/>
    </location>
</feature>
<feature type="compositionally biased region" description="Polar residues" evidence="2">
    <location>
        <begin position="188"/>
        <end position="197"/>
    </location>
</feature>
<name>A0A7J5ZGL4_DISMA</name>
<feature type="domain" description="GRAM" evidence="4">
    <location>
        <begin position="550"/>
        <end position="630"/>
    </location>
</feature>
<dbReference type="PANTHER" id="PTHR37402">
    <property type="entry name" value="GRAM DOMAIN-CONTAINING PROTEIN 4"/>
    <property type="match status" value="1"/>
</dbReference>
<evidence type="ECO:0000259" key="4">
    <source>
        <dbReference type="SMART" id="SM00568"/>
    </source>
</evidence>
<proteinExistence type="predicted"/>
<dbReference type="InterPro" id="IPR037847">
    <property type="entry name" value="GRAMDC4"/>
</dbReference>
<keyword evidence="3" id="KW-0812">Transmembrane</keyword>
<dbReference type="OrthoDB" id="1708389at2759"/>
<feature type="coiled-coil region" evidence="1">
    <location>
        <begin position="120"/>
        <end position="170"/>
    </location>
</feature>
<dbReference type="Proteomes" id="UP000518266">
    <property type="component" value="Unassembled WGS sequence"/>
</dbReference>
<organism evidence="5 6">
    <name type="scientific">Dissostichus mawsoni</name>
    <name type="common">Antarctic cod</name>
    <dbReference type="NCBI Taxonomy" id="36200"/>
    <lineage>
        <taxon>Eukaryota</taxon>
        <taxon>Metazoa</taxon>
        <taxon>Chordata</taxon>
        <taxon>Craniata</taxon>
        <taxon>Vertebrata</taxon>
        <taxon>Euteleostomi</taxon>
        <taxon>Actinopterygii</taxon>
        <taxon>Neopterygii</taxon>
        <taxon>Teleostei</taxon>
        <taxon>Neoteleostei</taxon>
        <taxon>Acanthomorphata</taxon>
        <taxon>Eupercaria</taxon>
        <taxon>Perciformes</taxon>
        <taxon>Notothenioidei</taxon>
        <taxon>Nototheniidae</taxon>
        <taxon>Dissostichus</taxon>
    </lineage>
</organism>
<dbReference type="CDD" id="cd13221">
    <property type="entry name" value="PH-GRAM_GRAMDC4"/>
    <property type="match status" value="1"/>
</dbReference>
<dbReference type="InterPro" id="IPR004182">
    <property type="entry name" value="GRAM"/>
</dbReference>
<reference evidence="5 6" key="1">
    <citation type="submission" date="2020-03" db="EMBL/GenBank/DDBJ databases">
        <title>Dissostichus mawsoni Genome sequencing and assembly.</title>
        <authorList>
            <person name="Park H."/>
        </authorList>
    </citation>
    <scope>NUCLEOTIDE SEQUENCE [LARGE SCALE GENOMIC DNA]</scope>
    <source>
        <strain evidence="5">DM0001</strain>
        <tissue evidence="5">Muscle</tissue>
    </source>
</reference>
<protein>
    <recommendedName>
        <fullName evidence="4">GRAM domain-containing protein</fullName>
    </recommendedName>
</protein>
<feature type="transmembrane region" description="Helical" evidence="3">
    <location>
        <begin position="437"/>
        <end position="453"/>
    </location>
</feature>
<keyword evidence="3" id="KW-0472">Membrane</keyword>
<dbReference type="SMART" id="SM00568">
    <property type="entry name" value="GRAM"/>
    <property type="match status" value="1"/>
</dbReference>
<dbReference type="InterPro" id="IPR011993">
    <property type="entry name" value="PH-like_dom_sf"/>
</dbReference>